<proteinExistence type="predicted"/>
<evidence type="ECO:0000313" key="2">
    <source>
        <dbReference type="EMBL" id="MBE5063930.1"/>
    </source>
</evidence>
<dbReference type="SUPFAM" id="SSF52402">
    <property type="entry name" value="Adenine nucleotide alpha hydrolases-like"/>
    <property type="match status" value="1"/>
</dbReference>
<dbReference type="Gene3D" id="3.40.50.620">
    <property type="entry name" value="HUPs"/>
    <property type="match status" value="1"/>
</dbReference>
<dbReference type="PANTHER" id="PTHR43196:SF2">
    <property type="entry name" value="PHOSPHOADENOSINE PHOSPHOSULFATE REDUCTASE"/>
    <property type="match status" value="1"/>
</dbReference>
<protein>
    <submittedName>
        <fullName evidence="2">Phosphoadenosine phosphosulfate reductase family protein</fullName>
    </submittedName>
</protein>
<keyword evidence="3" id="KW-1185">Reference proteome</keyword>
<reference evidence="2 3" key="1">
    <citation type="submission" date="2020-10" db="EMBL/GenBank/DDBJ databases">
        <title>ChiBAC.</title>
        <authorList>
            <person name="Zenner C."/>
            <person name="Hitch T.C.A."/>
            <person name="Clavel T."/>
        </authorList>
    </citation>
    <scope>NUCLEOTIDE SEQUENCE [LARGE SCALE GENOMIC DNA]</scope>
    <source>
        <strain evidence="2 3">DSM 108991</strain>
    </source>
</reference>
<name>A0ABR9RN22_9FIRM</name>
<evidence type="ECO:0000313" key="3">
    <source>
        <dbReference type="Proteomes" id="UP000758652"/>
    </source>
</evidence>
<gene>
    <name evidence="2" type="ORF">INF30_11765</name>
</gene>
<organism evidence="2 3">
    <name type="scientific">Claveliimonas monacensis</name>
    <dbReference type="NCBI Taxonomy" id="2779351"/>
    <lineage>
        <taxon>Bacteria</taxon>
        <taxon>Bacillati</taxon>
        <taxon>Bacillota</taxon>
        <taxon>Clostridia</taxon>
        <taxon>Lachnospirales</taxon>
        <taxon>Lachnospiraceae</taxon>
        <taxon>Claveliimonas</taxon>
    </lineage>
</organism>
<sequence>MEQYTIFIDINAKIKRSVEALRSFERKALQMHPEGYYLCFSGGKDSQVIYALAKMAGVKFHAYYNITTVDPPELVYFIRKEYPEVTMVPPRISMWKLIPQKKYPPTRKVRYCCSELKERGGQGRFVITGVRWQESNNRKNRGLAEVLGPKEPKIIYLNNDNDEKRRMLESCQLKGKYALNPIIDWSEDEVWLFIHQYVKKYCQLYDKGFRRLGCIGCPLASVKQRKWELSLYPQYRRAYLRAFEKILKDREEDGNCNRAEQWKTPEDIYKWWLYGSEKPMKQIEGQIEMELAS</sequence>
<dbReference type="InterPro" id="IPR050128">
    <property type="entry name" value="Sulfate_adenylyltrnsfr_sub2"/>
</dbReference>
<dbReference type="EMBL" id="JADCKL010000011">
    <property type="protein sequence ID" value="MBE5063930.1"/>
    <property type="molecule type" value="Genomic_DNA"/>
</dbReference>
<dbReference type="InterPro" id="IPR014729">
    <property type="entry name" value="Rossmann-like_a/b/a_fold"/>
</dbReference>
<dbReference type="Pfam" id="PF01507">
    <property type="entry name" value="PAPS_reduct"/>
    <property type="match status" value="1"/>
</dbReference>
<feature type="domain" description="Phosphoadenosine phosphosulphate reductase" evidence="1">
    <location>
        <begin position="38"/>
        <end position="219"/>
    </location>
</feature>
<accession>A0ABR9RN22</accession>
<dbReference type="RefSeq" id="WP_226395340.1">
    <property type="nucleotide sequence ID" value="NZ_JADCKL010000011.1"/>
</dbReference>
<evidence type="ECO:0000259" key="1">
    <source>
        <dbReference type="Pfam" id="PF01507"/>
    </source>
</evidence>
<comment type="caution">
    <text evidence="2">The sequence shown here is derived from an EMBL/GenBank/DDBJ whole genome shotgun (WGS) entry which is preliminary data.</text>
</comment>
<dbReference type="InterPro" id="IPR002500">
    <property type="entry name" value="PAPS_reduct_dom"/>
</dbReference>
<dbReference type="PANTHER" id="PTHR43196">
    <property type="entry name" value="SULFATE ADENYLYLTRANSFERASE SUBUNIT 2"/>
    <property type="match status" value="1"/>
</dbReference>
<dbReference type="Proteomes" id="UP000758652">
    <property type="component" value="Unassembled WGS sequence"/>
</dbReference>